<dbReference type="SUPFAM" id="SSF52047">
    <property type="entry name" value="RNI-like"/>
    <property type="match status" value="2"/>
</dbReference>
<keyword evidence="2" id="KW-1185">Reference proteome</keyword>
<evidence type="ECO:0000313" key="1">
    <source>
        <dbReference type="EMBL" id="GBC10180.1"/>
    </source>
</evidence>
<proteinExistence type="predicted"/>
<protein>
    <submittedName>
        <fullName evidence="1">Uncharacterized protein</fullName>
    </submittedName>
</protein>
<reference evidence="1 2" key="1">
    <citation type="submission" date="2017-11" db="EMBL/GenBank/DDBJ databases">
        <title>The genome of Rhizophagus clarus HR1 reveals common genetic basis of auxotrophy among arbuscular mycorrhizal fungi.</title>
        <authorList>
            <person name="Kobayashi Y."/>
        </authorList>
    </citation>
    <scope>NUCLEOTIDE SEQUENCE [LARGE SCALE GENOMIC DNA]</scope>
    <source>
        <strain evidence="1 2">HR1</strain>
    </source>
</reference>
<accession>A0A2Z6SHM1</accession>
<dbReference type="AlphaFoldDB" id="A0A2Z6SHM1"/>
<dbReference type="InterPro" id="IPR032675">
    <property type="entry name" value="LRR_dom_sf"/>
</dbReference>
<name>A0A2Z6SHM1_9GLOM</name>
<dbReference type="Proteomes" id="UP000247702">
    <property type="component" value="Unassembled WGS sequence"/>
</dbReference>
<sequence>MASFLLSECLEKIFLNFTKEHSFDDIGSNIPTKDLYSCALVSRHWCRISTPLLYSYPFHHFRHKTSYNSFYKLVRTLLSCVPQSEIIQIQSNYHALLALLNNDYIKQYNNSSSTFNYISLIRGLLVDELMFKSQYLIIYKEIWLSAHNPKVISSEATIKIMNHFVKFLCKNLNNLTILEFPFTMKNNDIIELLTIKDCNGKSKLSDLKELYYINSYISRDNNISDDEIKTLPKGLYFTLSNTICNLKLLYNKRIKTIEEASSLSQFISKQKNLKHIILSENRYDLLFYSLDRLFYSNSDNKYNIVFNSLSTQSESLQILEFKNLYFGDISSSVIKSLSLLKNIRILKLYKCRKINDNLHSWAKNLTKLEIFELVERYYTNISEDFLIQLIHSSSNTLIKLVINYERVEKQGIRLFQNFPSFLNSLKHLELPKIFSNELILILKSCVNLDYLSIILSNDCLFEENLKNFGKFIPKTLKRIRFRETSCSMISIDSLNHFLMESILNGGCKLKYLEFSDCNDFDQNYIDITNQFGVELFVDNDEHETMKGVTICRLRRHAENDSAAHYMQELNKDVIILILEELEDDIKSLYSCLLVNKTWYEAKENLKDYGINLPSIMVRKTPLFDYISFCKYFDLYRLERIFSEIKNFEETKISIIKNEILKLFINRNTMYTYLFISQQCNLQIHLIPEARYCFSELKFLHCYGNIKKETLKGLAKMCSSIKKLILEFNNNNSGAIKLIDAQRNLSNVIFTRLMTNDESFCKVFEELLIKHVDTIKYLKINWMPVTRSILYLVNLISLEIDSFYYSNLTNCSYLVNLSLPSLKFLKVKRISSKILVSLIENTKGLLTEICIDREGDDNKDLIQAIYQNCPKLKYLKLIFNDYNILEMKNLLINCQYLSGLIIILGNELDWDNLFNILIESSPISLYKFKIFFTCFKGPKAESLKLFFDNWKGRNPMLLQTSYNTLEYYHLTEKYKAEGVIKKYYHNLFECTFENFVWTID</sequence>
<organism evidence="1 2">
    <name type="scientific">Rhizophagus clarus</name>
    <dbReference type="NCBI Taxonomy" id="94130"/>
    <lineage>
        <taxon>Eukaryota</taxon>
        <taxon>Fungi</taxon>
        <taxon>Fungi incertae sedis</taxon>
        <taxon>Mucoromycota</taxon>
        <taxon>Glomeromycotina</taxon>
        <taxon>Glomeromycetes</taxon>
        <taxon>Glomerales</taxon>
        <taxon>Glomeraceae</taxon>
        <taxon>Rhizophagus</taxon>
    </lineage>
</organism>
<gene>
    <name evidence="1" type="ORF">RclHR1_09400002</name>
</gene>
<dbReference type="STRING" id="94130.A0A2Z6SHM1"/>
<evidence type="ECO:0000313" key="2">
    <source>
        <dbReference type="Proteomes" id="UP000247702"/>
    </source>
</evidence>
<comment type="caution">
    <text evidence="1">The sequence shown here is derived from an EMBL/GenBank/DDBJ whole genome shotgun (WGS) entry which is preliminary data.</text>
</comment>
<dbReference type="EMBL" id="BEXD01004360">
    <property type="protein sequence ID" value="GBC10180.1"/>
    <property type="molecule type" value="Genomic_DNA"/>
</dbReference>
<dbReference type="Gene3D" id="3.80.10.10">
    <property type="entry name" value="Ribonuclease Inhibitor"/>
    <property type="match status" value="2"/>
</dbReference>